<protein>
    <recommendedName>
        <fullName evidence="4">Clan AA aspartic protease</fullName>
    </recommendedName>
</protein>
<dbReference type="Gene3D" id="2.40.70.10">
    <property type="entry name" value="Acid Proteases"/>
    <property type="match status" value="1"/>
</dbReference>
<evidence type="ECO:0008006" key="4">
    <source>
        <dbReference type="Google" id="ProtNLM"/>
    </source>
</evidence>
<sequence length="291" mass="33459">MKHLVTLLFLGFFGLQAFAQTHNPNDTIPFILNKHNTLYVKAIVNEIDTLNLNFDTGSSELTLTHHTLENKFKSNVNLYHTLYNLKIGTQTYQTRLYDAALAGNDTDGRFGWDLFNGQVVEVNYDQNILVVHPQLPDYVTKDPAYTKLVINYLDNVFLVQSSILHNEVENKDAFLFDTGFNRTVMLDNDLMKENHFPFDQMEVIKTSIMRGAKGNEIPVITTNLQQLKLGDYCLKNVPAQQLTSHKPMKNKNIHILGNEVLKRFTTFMDFQDNIIYLKPNDLYDVAYTDAK</sequence>
<evidence type="ECO:0000256" key="1">
    <source>
        <dbReference type="SAM" id="SignalP"/>
    </source>
</evidence>
<feature type="chain" id="PRO_5016995085" description="Clan AA aspartic protease" evidence="1">
    <location>
        <begin position="20"/>
        <end position="291"/>
    </location>
</feature>
<evidence type="ECO:0000313" key="3">
    <source>
        <dbReference type="Proteomes" id="UP000255024"/>
    </source>
</evidence>
<keyword evidence="1" id="KW-0732">Signal</keyword>
<proteinExistence type="predicted"/>
<dbReference type="EMBL" id="UGQL01000001">
    <property type="protein sequence ID" value="STZ27794.1"/>
    <property type="molecule type" value="Genomic_DNA"/>
</dbReference>
<keyword evidence="3" id="KW-1185">Reference proteome</keyword>
<dbReference type="InterPro" id="IPR021109">
    <property type="entry name" value="Peptidase_aspartic_dom_sf"/>
</dbReference>
<reference evidence="2 3" key="1">
    <citation type="submission" date="2018-06" db="EMBL/GenBank/DDBJ databases">
        <authorList>
            <consortium name="Pathogen Informatics"/>
            <person name="Doyle S."/>
        </authorList>
    </citation>
    <scope>NUCLEOTIDE SEQUENCE [LARGE SCALE GENOMIC DNA]</scope>
    <source>
        <strain evidence="2 3">NCTC11179</strain>
    </source>
</reference>
<dbReference type="Proteomes" id="UP000255024">
    <property type="component" value="Unassembled WGS sequence"/>
</dbReference>
<name>A0A378RLC9_MYROD</name>
<feature type="signal peptide" evidence="1">
    <location>
        <begin position="1"/>
        <end position="19"/>
    </location>
</feature>
<dbReference type="SUPFAM" id="SSF50630">
    <property type="entry name" value="Acid proteases"/>
    <property type="match status" value="1"/>
</dbReference>
<dbReference type="RefSeq" id="WP_115090664.1">
    <property type="nucleotide sequence ID" value="NZ_CP068107.1"/>
</dbReference>
<accession>A0A378RLC9</accession>
<organism evidence="2 3">
    <name type="scientific">Myroides odoratus</name>
    <name type="common">Flavobacterium odoratum</name>
    <dbReference type="NCBI Taxonomy" id="256"/>
    <lineage>
        <taxon>Bacteria</taxon>
        <taxon>Pseudomonadati</taxon>
        <taxon>Bacteroidota</taxon>
        <taxon>Flavobacteriia</taxon>
        <taxon>Flavobacteriales</taxon>
        <taxon>Flavobacteriaceae</taxon>
        <taxon>Myroides</taxon>
    </lineage>
</organism>
<dbReference type="AlphaFoldDB" id="A0A378RLC9"/>
<gene>
    <name evidence="2" type="ORF">NCTC11179_01330</name>
</gene>
<evidence type="ECO:0000313" key="2">
    <source>
        <dbReference type="EMBL" id="STZ27794.1"/>
    </source>
</evidence>